<accession>A0A848M4E3</accession>
<dbReference type="InterPro" id="IPR025202">
    <property type="entry name" value="PLD-like_dom"/>
</dbReference>
<organism evidence="10 11">
    <name type="scientific">Paenibacillus lemnae</name>
    <dbReference type="NCBI Taxonomy" id="1330551"/>
    <lineage>
        <taxon>Bacteria</taxon>
        <taxon>Bacillati</taxon>
        <taxon>Bacillota</taxon>
        <taxon>Bacilli</taxon>
        <taxon>Bacillales</taxon>
        <taxon>Paenibacillaceae</taxon>
        <taxon>Paenibacillus</taxon>
    </lineage>
</organism>
<keyword evidence="4" id="KW-0378">Hydrolase</keyword>
<evidence type="ECO:0000256" key="3">
    <source>
        <dbReference type="ARBA" id="ARBA00012027"/>
    </source>
</evidence>
<keyword evidence="8" id="KW-0812">Transmembrane</keyword>
<dbReference type="PANTHER" id="PTHR43856:SF1">
    <property type="entry name" value="MITOCHONDRIAL CARDIOLIPIN HYDROLASE"/>
    <property type="match status" value="1"/>
</dbReference>
<evidence type="ECO:0000256" key="7">
    <source>
        <dbReference type="SAM" id="MobiDB-lite"/>
    </source>
</evidence>
<evidence type="ECO:0000256" key="6">
    <source>
        <dbReference type="ARBA" id="ARBA00023098"/>
    </source>
</evidence>
<keyword evidence="8" id="KW-0472">Membrane</keyword>
<feature type="domain" description="Phospholipase D-like" evidence="9">
    <location>
        <begin position="340"/>
        <end position="484"/>
    </location>
</feature>
<gene>
    <name evidence="10" type="ORF">HII30_01865</name>
</gene>
<dbReference type="EMBL" id="JABBPN010000001">
    <property type="protein sequence ID" value="NMO94534.1"/>
    <property type="molecule type" value="Genomic_DNA"/>
</dbReference>
<dbReference type="GO" id="GO:0004630">
    <property type="term" value="F:phospholipase D activity"/>
    <property type="evidence" value="ECO:0007669"/>
    <property type="project" value="UniProtKB-EC"/>
</dbReference>
<dbReference type="SUPFAM" id="SSF56024">
    <property type="entry name" value="Phospholipase D/nuclease"/>
    <property type="match status" value="2"/>
</dbReference>
<dbReference type="InterPro" id="IPR051406">
    <property type="entry name" value="PLD_domain"/>
</dbReference>
<dbReference type="AlphaFoldDB" id="A0A848M4E3"/>
<protein>
    <recommendedName>
        <fullName evidence="3">phospholipase D</fullName>
        <ecNumber evidence="3">3.1.4.4</ecNumber>
    </recommendedName>
</protein>
<dbReference type="Proteomes" id="UP000565468">
    <property type="component" value="Unassembled WGS sequence"/>
</dbReference>
<feature type="transmembrane region" description="Helical" evidence="8">
    <location>
        <begin position="35"/>
        <end position="55"/>
    </location>
</feature>
<evidence type="ECO:0000256" key="4">
    <source>
        <dbReference type="ARBA" id="ARBA00022801"/>
    </source>
</evidence>
<dbReference type="Pfam" id="PF13091">
    <property type="entry name" value="PLDc_2"/>
    <property type="match status" value="1"/>
</dbReference>
<keyword evidence="11" id="KW-1185">Reference proteome</keyword>
<comment type="caution">
    <text evidence="10">The sequence shown here is derived from an EMBL/GenBank/DDBJ whole genome shotgun (WGS) entry which is preliminary data.</text>
</comment>
<dbReference type="CDD" id="cd09129">
    <property type="entry name" value="PLDc_unchar2_1"/>
    <property type="match status" value="1"/>
</dbReference>
<dbReference type="Gene3D" id="3.30.870.10">
    <property type="entry name" value="Endonuclease Chain A"/>
    <property type="match status" value="2"/>
</dbReference>
<evidence type="ECO:0000313" key="10">
    <source>
        <dbReference type="EMBL" id="NMO94534.1"/>
    </source>
</evidence>
<evidence type="ECO:0000256" key="8">
    <source>
        <dbReference type="SAM" id="Phobius"/>
    </source>
</evidence>
<keyword evidence="8" id="KW-1133">Transmembrane helix</keyword>
<comment type="similarity">
    <text evidence="2">Belongs to the phospholipase D family.</text>
</comment>
<dbReference type="GO" id="GO:0016042">
    <property type="term" value="P:lipid catabolic process"/>
    <property type="evidence" value="ECO:0007669"/>
    <property type="project" value="UniProtKB-KW"/>
</dbReference>
<reference evidence="10 11" key="1">
    <citation type="submission" date="2020-04" db="EMBL/GenBank/DDBJ databases">
        <title>Paenibacillus algicola sp. nov., a novel marine bacterium producing alginate lyase.</title>
        <authorList>
            <person name="Huang H."/>
        </authorList>
    </citation>
    <scope>NUCLEOTIDE SEQUENCE [LARGE SCALE GENOMIC DNA]</scope>
    <source>
        <strain evidence="10 11">L7-75</strain>
    </source>
</reference>
<feature type="region of interest" description="Disordered" evidence="7">
    <location>
        <begin position="300"/>
        <end position="319"/>
    </location>
</feature>
<dbReference type="EC" id="3.1.4.4" evidence="3"/>
<proteinExistence type="inferred from homology"/>
<comment type="catalytic activity">
    <reaction evidence="1">
        <text>a 1,2-diacyl-sn-glycero-3-phosphocholine + H2O = a 1,2-diacyl-sn-glycero-3-phosphate + choline + H(+)</text>
        <dbReference type="Rhea" id="RHEA:14445"/>
        <dbReference type="ChEBI" id="CHEBI:15354"/>
        <dbReference type="ChEBI" id="CHEBI:15377"/>
        <dbReference type="ChEBI" id="CHEBI:15378"/>
        <dbReference type="ChEBI" id="CHEBI:57643"/>
        <dbReference type="ChEBI" id="CHEBI:58608"/>
        <dbReference type="EC" id="3.1.4.4"/>
    </reaction>
</comment>
<dbReference type="GO" id="GO:0016891">
    <property type="term" value="F:RNA endonuclease activity producing 5'-phosphomonoesters, hydrolytic mechanism"/>
    <property type="evidence" value="ECO:0007669"/>
    <property type="project" value="TreeGrafter"/>
</dbReference>
<feature type="compositionally biased region" description="Low complexity" evidence="7">
    <location>
        <begin position="303"/>
        <end position="312"/>
    </location>
</feature>
<evidence type="ECO:0000313" key="11">
    <source>
        <dbReference type="Proteomes" id="UP000565468"/>
    </source>
</evidence>
<evidence type="ECO:0000259" key="9">
    <source>
        <dbReference type="Pfam" id="PF13091"/>
    </source>
</evidence>
<evidence type="ECO:0000256" key="1">
    <source>
        <dbReference type="ARBA" id="ARBA00000798"/>
    </source>
</evidence>
<evidence type="ECO:0000256" key="2">
    <source>
        <dbReference type="ARBA" id="ARBA00008664"/>
    </source>
</evidence>
<keyword evidence="5" id="KW-0442">Lipid degradation</keyword>
<name>A0A848M4E3_PAELE</name>
<keyword evidence="6" id="KW-0443">Lipid metabolism</keyword>
<dbReference type="RefSeq" id="WP_169503216.1">
    <property type="nucleotide sequence ID" value="NZ_JABBPN010000001.1"/>
</dbReference>
<evidence type="ECO:0000256" key="5">
    <source>
        <dbReference type="ARBA" id="ARBA00022963"/>
    </source>
</evidence>
<dbReference type="PANTHER" id="PTHR43856">
    <property type="entry name" value="CARDIOLIPIN HYDROLASE"/>
    <property type="match status" value="1"/>
</dbReference>
<dbReference type="CDD" id="cd09130">
    <property type="entry name" value="PLDc_unchar2_2"/>
    <property type="match status" value="1"/>
</dbReference>
<sequence length="521" mass="58496">MLFLPLFTLTPEGDDHSPVSETDKKTARRGRPSRLFWVRTAVVFLLAWLVAVMVYHTQKPLPPGISHESPMYTTDQIAFWSDLTYPGPDGSAVHEQQIYKRMGEIIDESREFLVIDMFLFNDYTHEDQSYPPVSQEMTERIIAHKAKYPDMEMVFVSDEVNTNYGSSTHPLFEEMRDAGIQVVITDVNRLRDSTPVYSAVWRTFIQWFGQSGKGELPNLMAEEAPSMTARSYLKLLNVKANHRKVVVSEKTALVASANVHAASAYHSNIAIEAGGEVIADVLAAEQAAVNLSGSVQLPKYVPSEEPAPSSGSEDNHAASAEAEPVNIRYLTEGKVYKYVLQAISEAEAGDVLWMGMFYLAEDKVMNGLVAAAERGVDVRLILDPNQNAFGRDKIGIPNRPAAASLMDRSEKGITVRWYNTGEEQYHTKLMYVAKPSKPSVIIGGSTNFTPRNLKDYNLENNLWVEAGPEHPLTSQLDEYFERQWFNRGAEFTLDVSAYQEETTWLKDIAFRVQKILGFTTF</sequence>